<dbReference type="PANTHER" id="PTHR43404:SF2">
    <property type="entry name" value="LIPOPOLYSACCHARIDE CHOLINEPHOSPHOTRANSFERASE LICD"/>
    <property type="match status" value="1"/>
</dbReference>
<dbReference type="Proteomes" id="UP000236654">
    <property type="component" value="Unassembled WGS sequence"/>
</dbReference>
<evidence type="ECO:0000313" key="2">
    <source>
        <dbReference type="EMBL" id="PKR81713.1"/>
    </source>
</evidence>
<reference evidence="2 3" key="1">
    <citation type="submission" date="2017-12" db="EMBL/GenBank/DDBJ databases">
        <title>The draft genome sequence of Brumimicrobium saltpan LHR20.</title>
        <authorList>
            <person name="Do Z.-J."/>
            <person name="Luo H.-R."/>
        </authorList>
    </citation>
    <scope>NUCLEOTIDE SEQUENCE [LARGE SCALE GENOMIC DNA]</scope>
    <source>
        <strain evidence="2 3">LHR20</strain>
    </source>
</reference>
<dbReference type="InterPro" id="IPR007074">
    <property type="entry name" value="LicD/FKTN/FKRP_NTP_transf"/>
</dbReference>
<dbReference type="EMBL" id="PJNI01000002">
    <property type="protein sequence ID" value="PKR81713.1"/>
    <property type="molecule type" value="Genomic_DNA"/>
</dbReference>
<protein>
    <recommendedName>
        <fullName evidence="1">LicD/FKTN/FKRP nucleotidyltransferase domain-containing protein</fullName>
    </recommendedName>
</protein>
<evidence type="ECO:0000313" key="3">
    <source>
        <dbReference type="Proteomes" id="UP000236654"/>
    </source>
</evidence>
<gene>
    <name evidence="2" type="ORF">CW751_04080</name>
</gene>
<evidence type="ECO:0000259" key="1">
    <source>
        <dbReference type="Pfam" id="PF04991"/>
    </source>
</evidence>
<keyword evidence="3" id="KW-1185">Reference proteome</keyword>
<proteinExistence type="predicted"/>
<dbReference type="PANTHER" id="PTHR43404">
    <property type="entry name" value="LIPOPOLYSACCHARIDE CHOLINEPHOSPHOTRANSFERASE LICD"/>
    <property type="match status" value="1"/>
</dbReference>
<dbReference type="OrthoDB" id="9786100at2"/>
<name>A0A2I0R553_9FLAO</name>
<dbReference type="Pfam" id="PF04991">
    <property type="entry name" value="LicD"/>
    <property type="match status" value="1"/>
</dbReference>
<dbReference type="InterPro" id="IPR052942">
    <property type="entry name" value="LPS_cholinephosphotransferase"/>
</dbReference>
<accession>A0A2I0R553</accession>
<dbReference type="GO" id="GO:0009100">
    <property type="term" value="P:glycoprotein metabolic process"/>
    <property type="evidence" value="ECO:0007669"/>
    <property type="project" value="UniProtKB-ARBA"/>
</dbReference>
<comment type="caution">
    <text evidence="2">The sequence shown here is derived from an EMBL/GenBank/DDBJ whole genome shotgun (WGS) entry which is preliminary data.</text>
</comment>
<dbReference type="RefSeq" id="WP_101333727.1">
    <property type="nucleotide sequence ID" value="NZ_PJNI01000002.1"/>
</dbReference>
<feature type="domain" description="LicD/FKTN/FKRP nucleotidyltransferase" evidence="1">
    <location>
        <begin position="24"/>
        <end position="240"/>
    </location>
</feature>
<organism evidence="2 3">
    <name type="scientific">Brumimicrobium salinarum</name>
    <dbReference type="NCBI Taxonomy" id="2058658"/>
    <lineage>
        <taxon>Bacteria</taxon>
        <taxon>Pseudomonadati</taxon>
        <taxon>Bacteroidota</taxon>
        <taxon>Flavobacteriia</taxon>
        <taxon>Flavobacteriales</taxon>
        <taxon>Crocinitomicaceae</taxon>
        <taxon>Brumimicrobium</taxon>
    </lineage>
</organism>
<dbReference type="AlphaFoldDB" id="A0A2I0R553"/>
<sequence>MNIEAIQKSQSALLSMAIDIDKLCRKHGITYWIDGGTTLGAVRNGGFIPWDDDLDFCFLVDDFHRLRKAIKKELIPNNPKYILYNDHRPFPHYSEYLADTSIVKNNFYPVKIDLLKVKAIPNTPEAIQKDKDWVNMLSFLFNKIDELKVKDQNFIQKHLYSGSFLFRRERFNEQFIKYIDSLNEVNEHKLFCYPYNDMYVAKTREYYTYDDIFPVQEIEFEGIKFYAPNNTKSYLTKLYGKNYMSPPPIEKQVSLSKSLGKSPFPRWLSKFNIWLLYYLKAIKNSFTIIGKIKRKVTKK</sequence>